<sequence>MRMSRLHSDELRALAAGGVCFLHWMSGNRINLGAGKPVRIVSTRKKESMMFLSQNGGTSVEAEEAPWRARWRWGQHNDRTMKVGVSRWLFSTRSSHFFIWSLPTPSFNSIHSPFAVHDLQCSPSTTNPREPYVS</sequence>
<dbReference type="AlphaFoldDB" id="A0A066VAL4"/>
<dbReference type="GeneID" id="25262028"/>
<evidence type="ECO:0000313" key="1">
    <source>
        <dbReference type="EMBL" id="KDN38782.1"/>
    </source>
</evidence>
<dbReference type="InParanoid" id="A0A066VAL4"/>
<comment type="caution">
    <text evidence="1">The sequence shown here is derived from an EMBL/GenBank/DDBJ whole genome shotgun (WGS) entry which is preliminary data.</text>
</comment>
<proteinExistence type="predicted"/>
<gene>
    <name evidence="1" type="ORF">K437DRAFT_20221</name>
</gene>
<accession>A0A066VAL4</accession>
<dbReference type="HOGENOM" id="CLU_1897648_0_0_1"/>
<reference evidence="1 2" key="1">
    <citation type="submission" date="2014-05" db="EMBL/GenBank/DDBJ databases">
        <title>Draft genome sequence of a rare smut relative, Tilletiaria anomala UBC 951.</title>
        <authorList>
            <consortium name="DOE Joint Genome Institute"/>
            <person name="Toome M."/>
            <person name="Kuo A."/>
            <person name="Henrissat B."/>
            <person name="Lipzen A."/>
            <person name="Tritt A."/>
            <person name="Yoshinaga Y."/>
            <person name="Zane M."/>
            <person name="Barry K."/>
            <person name="Grigoriev I.V."/>
            <person name="Spatafora J.W."/>
            <person name="Aimea M.C."/>
        </authorList>
    </citation>
    <scope>NUCLEOTIDE SEQUENCE [LARGE SCALE GENOMIC DNA]</scope>
    <source>
        <strain evidence="1 2">UBC 951</strain>
    </source>
</reference>
<evidence type="ECO:0000313" key="2">
    <source>
        <dbReference type="Proteomes" id="UP000027361"/>
    </source>
</evidence>
<dbReference type="EMBL" id="JMSN01000113">
    <property type="protein sequence ID" value="KDN38782.1"/>
    <property type="molecule type" value="Genomic_DNA"/>
</dbReference>
<protein>
    <submittedName>
        <fullName evidence="1">Uncharacterized protein</fullName>
    </submittedName>
</protein>
<name>A0A066VAL4_TILAU</name>
<organism evidence="1 2">
    <name type="scientific">Tilletiaria anomala (strain ATCC 24038 / CBS 436.72 / UBC 951)</name>
    <dbReference type="NCBI Taxonomy" id="1037660"/>
    <lineage>
        <taxon>Eukaryota</taxon>
        <taxon>Fungi</taxon>
        <taxon>Dikarya</taxon>
        <taxon>Basidiomycota</taxon>
        <taxon>Ustilaginomycotina</taxon>
        <taxon>Exobasidiomycetes</taxon>
        <taxon>Georgefischeriales</taxon>
        <taxon>Tilletiariaceae</taxon>
        <taxon>Tilletiaria</taxon>
    </lineage>
</organism>
<dbReference type="RefSeq" id="XP_013240815.1">
    <property type="nucleotide sequence ID" value="XM_013385361.1"/>
</dbReference>
<keyword evidence="2" id="KW-1185">Reference proteome</keyword>
<dbReference type="Proteomes" id="UP000027361">
    <property type="component" value="Unassembled WGS sequence"/>
</dbReference>